<sequence length="478" mass="53203">MPRLIRRKPLFERIKDYLNPGDFLLWLSEEIETRDWDSKKLAAPIAFGFHFVFLIARANTGGSSSRGADDVFGDDYSGTGWLSYIATVIVFLLTSFSIANAIYAFSRKRHYRLFETSIDAPQSTPSAKRVRVDSSPVSSSPLRLLTSILGDPSAESRVHPDPTRDVWELAVWDPLPICLQLFCHFSPGHVLVYWLFLPILPSDPRPSVTVITTIFLELLLSSQLYILQSNFSQQEKDTSIIHKEVMGEYDKKFVHPRLNPLMRDVATQYTSSSTETGTEEDGDVVTYTPTVVLKREFHTHPNPNYAKHIDPDNVGANSRRTSSPAPAYTPAAAAYSPREPTPFTGVTPRPPIRQPLFRPSVSTAISTGASTGEGGSLGVYSHANSPLKKATSMYDIQGSAHREAPKNSFDMAGREIREERERSMSPAKRQSEAHRSFLSNSKVPMSEGGDRRTSAPGGFGKQRPSAYESPYKRGPSRF</sequence>
<evidence type="ECO:0000313" key="8">
    <source>
        <dbReference type="Proteomes" id="UP000184330"/>
    </source>
</evidence>
<dbReference type="GO" id="GO:0043007">
    <property type="term" value="P:maintenance of rDNA"/>
    <property type="evidence" value="ECO:0007669"/>
    <property type="project" value="TreeGrafter"/>
</dbReference>
<keyword evidence="2 6" id="KW-0812">Transmembrane</keyword>
<dbReference type="PANTHER" id="PTHR28293:SF1">
    <property type="entry name" value="NUCLEAR RIM PROTEIN 1"/>
    <property type="match status" value="1"/>
</dbReference>
<organism evidence="7 8">
    <name type="scientific">Phialocephala subalpina</name>
    <dbReference type="NCBI Taxonomy" id="576137"/>
    <lineage>
        <taxon>Eukaryota</taxon>
        <taxon>Fungi</taxon>
        <taxon>Dikarya</taxon>
        <taxon>Ascomycota</taxon>
        <taxon>Pezizomycotina</taxon>
        <taxon>Leotiomycetes</taxon>
        <taxon>Helotiales</taxon>
        <taxon>Mollisiaceae</taxon>
        <taxon>Phialocephala</taxon>
        <taxon>Phialocephala fortinii species complex</taxon>
    </lineage>
</organism>
<feature type="region of interest" description="Disordered" evidence="5">
    <location>
        <begin position="417"/>
        <end position="478"/>
    </location>
</feature>
<evidence type="ECO:0000256" key="1">
    <source>
        <dbReference type="ARBA" id="ARBA00004127"/>
    </source>
</evidence>
<proteinExistence type="predicted"/>
<evidence type="ECO:0000256" key="5">
    <source>
        <dbReference type="SAM" id="MobiDB-lite"/>
    </source>
</evidence>
<dbReference type="AlphaFoldDB" id="A0A1L7XBP6"/>
<dbReference type="GO" id="GO:0007096">
    <property type="term" value="P:regulation of exit from mitosis"/>
    <property type="evidence" value="ECO:0007669"/>
    <property type="project" value="TreeGrafter"/>
</dbReference>
<evidence type="ECO:0008006" key="9">
    <source>
        <dbReference type="Google" id="ProtNLM"/>
    </source>
</evidence>
<evidence type="ECO:0000256" key="6">
    <source>
        <dbReference type="SAM" id="Phobius"/>
    </source>
</evidence>
<dbReference type="Pfam" id="PF10332">
    <property type="entry name" value="DUF2418"/>
    <property type="match status" value="1"/>
</dbReference>
<dbReference type="InterPro" id="IPR018819">
    <property type="entry name" value="Nur1/Mug154"/>
</dbReference>
<evidence type="ECO:0000256" key="3">
    <source>
        <dbReference type="ARBA" id="ARBA00022989"/>
    </source>
</evidence>
<evidence type="ECO:0000313" key="7">
    <source>
        <dbReference type="EMBL" id="CZR62454.1"/>
    </source>
</evidence>
<feature type="region of interest" description="Disordered" evidence="5">
    <location>
        <begin position="302"/>
        <end position="356"/>
    </location>
</feature>
<feature type="transmembrane region" description="Helical" evidence="6">
    <location>
        <begin position="41"/>
        <end position="61"/>
    </location>
</feature>
<accession>A0A1L7XBP6</accession>
<keyword evidence="8" id="KW-1185">Reference proteome</keyword>
<reference evidence="7 8" key="1">
    <citation type="submission" date="2016-03" db="EMBL/GenBank/DDBJ databases">
        <authorList>
            <person name="Ploux O."/>
        </authorList>
    </citation>
    <scope>NUCLEOTIDE SEQUENCE [LARGE SCALE GENOMIC DNA]</scope>
    <source>
        <strain evidence="7 8">UAMH 11012</strain>
    </source>
</reference>
<protein>
    <recommendedName>
        <fullName evidence="9">Meiotically up-regulated gene 154 protein</fullName>
    </recommendedName>
</protein>
<dbReference type="PANTHER" id="PTHR28293">
    <property type="entry name" value="NUCLEAR RIM PROTEIN 1"/>
    <property type="match status" value="1"/>
</dbReference>
<dbReference type="EMBL" id="FJOG01000020">
    <property type="protein sequence ID" value="CZR62454.1"/>
    <property type="molecule type" value="Genomic_DNA"/>
</dbReference>
<evidence type="ECO:0000256" key="2">
    <source>
        <dbReference type="ARBA" id="ARBA00022692"/>
    </source>
</evidence>
<evidence type="ECO:0000256" key="4">
    <source>
        <dbReference type="ARBA" id="ARBA00023136"/>
    </source>
</evidence>
<dbReference type="STRING" id="576137.A0A1L7XBP6"/>
<dbReference type="GO" id="GO:0012505">
    <property type="term" value="C:endomembrane system"/>
    <property type="evidence" value="ECO:0007669"/>
    <property type="project" value="UniProtKB-SubCell"/>
</dbReference>
<comment type="subcellular location">
    <subcellularLocation>
        <location evidence="1">Endomembrane system</location>
        <topology evidence="1">Multi-pass membrane protein</topology>
    </subcellularLocation>
</comment>
<gene>
    <name evidence="7" type="ORF">PAC_12351</name>
</gene>
<name>A0A1L7XBP6_9HELO</name>
<dbReference type="Proteomes" id="UP000184330">
    <property type="component" value="Unassembled WGS sequence"/>
</dbReference>
<dbReference type="OrthoDB" id="3363151at2759"/>
<keyword evidence="3 6" id="KW-1133">Transmembrane helix</keyword>
<keyword evidence="4 6" id="KW-0472">Membrane</keyword>
<feature type="compositionally biased region" description="Low complexity" evidence="5">
    <location>
        <begin position="321"/>
        <end position="337"/>
    </location>
</feature>
<feature type="transmembrane region" description="Helical" evidence="6">
    <location>
        <begin position="81"/>
        <end position="105"/>
    </location>
</feature>
<feature type="compositionally biased region" description="Basic and acidic residues" evidence="5">
    <location>
        <begin position="417"/>
        <end position="435"/>
    </location>
</feature>